<accession>A0A853PUJ6</accession>
<keyword evidence="1" id="KW-0489">Methyltransferase</keyword>
<evidence type="ECO:0000313" key="1">
    <source>
        <dbReference type="EMBL" id="OCR33863.1"/>
    </source>
</evidence>
<evidence type="ECO:0000313" key="2">
    <source>
        <dbReference type="Proteomes" id="UP000093197"/>
    </source>
</evidence>
<dbReference type="AlphaFoldDB" id="A0A853PUJ6"/>
<dbReference type="RefSeq" id="WP_230592242.1">
    <property type="nucleotide sequence ID" value="NZ_LIDT01000013.1"/>
</dbReference>
<comment type="caution">
    <text evidence="1">The sequence shown here is derived from an EMBL/GenBank/DDBJ whole genome shotgun (WGS) entry which is preliminary data.</text>
</comment>
<dbReference type="Proteomes" id="UP000093197">
    <property type="component" value="Unassembled WGS sequence"/>
</dbReference>
<keyword evidence="1" id="KW-0808">Transferase</keyword>
<dbReference type="EMBL" id="LIDT01000013">
    <property type="protein sequence ID" value="OCR33863.1"/>
    <property type="molecule type" value="Genomic_DNA"/>
</dbReference>
<proteinExistence type="predicted"/>
<gene>
    <name evidence="1" type="ORF">AC094_12700</name>
</gene>
<name>A0A853PUJ6_BACFG</name>
<reference evidence="1 2" key="1">
    <citation type="journal article" date="2016" name="PLoS ONE">
        <title>Genomic Diversity of Enterotoxigenic Strains of Bacteroides fragilis.</title>
        <authorList>
            <person name="Pierce J.V."/>
            <person name="Bernstein H.D."/>
        </authorList>
    </citation>
    <scope>NUCLEOTIDE SEQUENCE [LARGE SCALE GENOMIC DNA]</scope>
    <source>
        <strain evidence="1 2">20793-3</strain>
    </source>
</reference>
<protein>
    <submittedName>
        <fullName evidence="1">DNA adenine methylase</fullName>
    </submittedName>
</protein>
<organism evidence="1 2">
    <name type="scientific">Bacteroides fragilis</name>
    <dbReference type="NCBI Taxonomy" id="817"/>
    <lineage>
        <taxon>Bacteria</taxon>
        <taxon>Pseudomonadati</taxon>
        <taxon>Bacteroidota</taxon>
        <taxon>Bacteroidia</taxon>
        <taxon>Bacteroidales</taxon>
        <taxon>Bacteroidaceae</taxon>
        <taxon>Bacteroides</taxon>
    </lineage>
</organism>
<dbReference type="GO" id="GO:0032259">
    <property type="term" value="P:methylation"/>
    <property type="evidence" value="ECO:0007669"/>
    <property type="project" value="UniProtKB-KW"/>
</dbReference>
<dbReference type="GO" id="GO:0008168">
    <property type="term" value="F:methyltransferase activity"/>
    <property type="evidence" value="ECO:0007669"/>
    <property type="project" value="UniProtKB-KW"/>
</dbReference>
<sequence length="56" mass="6665">MLARIQEEYIALEEHVRRRAYFMEKRNYYNEGNPEDVTRAALFIFLCVPAITVSIL</sequence>